<comment type="caution">
    <text evidence="3">The sequence shown here is derived from an EMBL/GenBank/DDBJ whole genome shotgun (WGS) entry which is preliminary data.</text>
</comment>
<proteinExistence type="predicted"/>
<dbReference type="InterPro" id="IPR011234">
    <property type="entry name" value="Fumarylacetoacetase-like_C"/>
</dbReference>
<dbReference type="InterPro" id="IPR036663">
    <property type="entry name" value="Fumarylacetoacetase_C_sf"/>
</dbReference>
<dbReference type="Proteomes" id="UP001055804">
    <property type="component" value="Unassembled WGS sequence"/>
</dbReference>
<dbReference type="SUPFAM" id="SSF56529">
    <property type="entry name" value="FAH"/>
    <property type="match status" value="1"/>
</dbReference>
<dbReference type="RefSeq" id="WP_269332017.1">
    <property type="nucleotide sequence ID" value="NZ_JAMZFT010000001.1"/>
</dbReference>
<gene>
    <name evidence="3" type="ORF">NJQ99_06775</name>
</gene>
<dbReference type="Pfam" id="PF01557">
    <property type="entry name" value="FAA_hydrolase"/>
    <property type="match status" value="1"/>
</dbReference>
<dbReference type="PANTHER" id="PTHR30143:SF0">
    <property type="entry name" value="2-KETO-4-PENTENOATE HYDRATASE"/>
    <property type="match status" value="1"/>
</dbReference>
<dbReference type="EMBL" id="JAMZFT010000001">
    <property type="protein sequence ID" value="MCP1336102.1"/>
    <property type="molecule type" value="Genomic_DNA"/>
</dbReference>
<reference evidence="3" key="1">
    <citation type="submission" date="2022-06" db="EMBL/GenBank/DDBJ databases">
        <title>Isolation and Genomics of Futiania mangrovii gen. nov., sp. nov., a Rare and Metabolically-versatile member in the Class Alphaproteobacteria.</title>
        <authorList>
            <person name="Liu L."/>
            <person name="Huang W.-C."/>
            <person name="Pan J."/>
            <person name="Li J."/>
            <person name="Huang Y."/>
            <person name="Du H."/>
            <person name="Liu Y."/>
            <person name="Li M."/>
        </authorList>
    </citation>
    <scope>NUCLEOTIDE SEQUENCE</scope>
    <source>
        <strain evidence="3">FT118</strain>
    </source>
</reference>
<dbReference type="GO" id="GO:0016787">
    <property type="term" value="F:hydrolase activity"/>
    <property type="evidence" value="ECO:0007669"/>
    <property type="project" value="UniProtKB-KW"/>
</dbReference>
<keyword evidence="3" id="KW-0378">Hydrolase</keyword>
<keyword evidence="4" id="KW-1185">Reference proteome</keyword>
<protein>
    <submittedName>
        <fullName evidence="3">Fumarylacetoacetate hydrolase family protein</fullName>
    </submittedName>
</protein>
<dbReference type="InterPro" id="IPR050772">
    <property type="entry name" value="Hydratase-Decarb/MhpD_sf"/>
</dbReference>
<evidence type="ECO:0000313" key="4">
    <source>
        <dbReference type="Proteomes" id="UP001055804"/>
    </source>
</evidence>
<dbReference type="PANTHER" id="PTHR30143">
    <property type="entry name" value="ACID HYDRATASE"/>
    <property type="match status" value="1"/>
</dbReference>
<sequence>MSGDFIKDTAEALYLARAHGRRIPPLDPQTVGSLDTAYDIRDACDARASVSIVGWKVGGTAPAAWEAIGATEPFYARLLAPFCVKNGANVQVPERILGLECEYAFTLARDLPVRAEPYTRADVEAAIRNVFPALEIVGLRQDLEKPQHVFQMISDFGTNVGFVAGTPVEDWRDVDYTGQEIAAIVNGETKTTGTGKNVFGHPLDALTWAANKASSRGHGLHAGQFVTTGSAVGIVPAARGMSVAGDFGPLGRVEARLA</sequence>
<dbReference type="Gene3D" id="3.90.850.10">
    <property type="entry name" value="Fumarylacetoacetase-like, C-terminal domain"/>
    <property type="match status" value="1"/>
</dbReference>
<name>A0A9J6PCT6_9PROT</name>
<dbReference type="GO" id="GO:0008684">
    <property type="term" value="F:2-oxopent-4-enoate hydratase activity"/>
    <property type="evidence" value="ECO:0007669"/>
    <property type="project" value="TreeGrafter"/>
</dbReference>
<accession>A0A9J6PCT6</accession>
<dbReference type="AlphaFoldDB" id="A0A9J6PCT6"/>
<feature type="domain" description="Fumarylacetoacetase-like C-terminal" evidence="2">
    <location>
        <begin position="83"/>
        <end position="234"/>
    </location>
</feature>
<keyword evidence="1" id="KW-0456">Lyase</keyword>
<evidence type="ECO:0000256" key="1">
    <source>
        <dbReference type="ARBA" id="ARBA00023239"/>
    </source>
</evidence>
<evidence type="ECO:0000259" key="2">
    <source>
        <dbReference type="Pfam" id="PF01557"/>
    </source>
</evidence>
<dbReference type="GO" id="GO:0005737">
    <property type="term" value="C:cytoplasm"/>
    <property type="evidence" value="ECO:0007669"/>
    <property type="project" value="TreeGrafter"/>
</dbReference>
<evidence type="ECO:0000313" key="3">
    <source>
        <dbReference type="EMBL" id="MCP1336102.1"/>
    </source>
</evidence>
<organism evidence="3 4">
    <name type="scientific">Futiania mangrovi</name>
    <dbReference type="NCBI Taxonomy" id="2959716"/>
    <lineage>
        <taxon>Bacteria</taxon>
        <taxon>Pseudomonadati</taxon>
        <taxon>Pseudomonadota</taxon>
        <taxon>Alphaproteobacteria</taxon>
        <taxon>Futianiales</taxon>
        <taxon>Futianiaceae</taxon>
        <taxon>Futiania</taxon>
    </lineage>
</organism>